<organism evidence="2 3">
    <name type="scientific">Liparis tanakae</name>
    <name type="common">Tanaka's snailfish</name>
    <dbReference type="NCBI Taxonomy" id="230148"/>
    <lineage>
        <taxon>Eukaryota</taxon>
        <taxon>Metazoa</taxon>
        <taxon>Chordata</taxon>
        <taxon>Craniata</taxon>
        <taxon>Vertebrata</taxon>
        <taxon>Euteleostomi</taxon>
        <taxon>Actinopterygii</taxon>
        <taxon>Neopterygii</taxon>
        <taxon>Teleostei</taxon>
        <taxon>Neoteleostei</taxon>
        <taxon>Acanthomorphata</taxon>
        <taxon>Eupercaria</taxon>
        <taxon>Perciformes</taxon>
        <taxon>Cottioidei</taxon>
        <taxon>Cottales</taxon>
        <taxon>Liparidae</taxon>
        <taxon>Liparis</taxon>
    </lineage>
</organism>
<reference evidence="2 3" key="1">
    <citation type="submission" date="2019-03" db="EMBL/GenBank/DDBJ databases">
        <title>First draft genome of Liparis tanakae, snailfish: a comprehensive survey of snailfish specific genes.</title>
        <authorList>
            <person name="Kim W."/>
            <person name="Song I."/>
            <person name="Jeong J.-H."/>
            <person name="Kim D."/>
            <person name="Kim S."/>
            <person name="Ryu S."/>
            <person name="Song J.Y."/>
            <person name="Lee S.K."/>
        </authorList>
    </citation>
    <scope>NUCLEOTIDE SEQUENCE [LARGE SCALE GENOMIC DNA]</scope>
    <source>
        <tissue evidence="2">Muscle</tissue>
    </source>
</reference>
<evidence type="ECO:0000256" key="1">
    <source>
        <dbReference type="SAM" id="MobiDB-lite"/>
    </source>
</evidence>
<gene>
    <name evidence="2" type="ORF">EYF80_014606</name>
</gene>
<name>A0A4Z2IAY2_9TELE</name>
<evidence type="ECO:0000313" key="3">
    <source>
        <dbReference type="Proteomes" id="UP000314294"/>
    </source>
</evidence>
<sequence length="258" mass="28636">MRLPNEAWRSACRLWEPGPWSDPGTVDKQEDVYNSSACSGSLPQCQIRSELFMNIQPMAERSRRLLSRRFGGARGLPGHMPSRRGKKWRWKRDGISESRQTGRGSRADLSTASHRCVCFNDDEQRSTKELLSSGSKDKCSTPCGPDGKSTCLSAVHGTRSTLCHLRRTPVEKEFASGGWGERGRRAEGGEEVSSFPPPKIPSALLHLLQLHLKVITRPAVSKQASYGVSIVGLRRGARGALLHLFGEERPEQTRLMKS</sequence>
<feature type="region of interest" description="Disordered" evidence="1">
    <location>
        <begin position="71"/>
        <end position="107"/>
    </location>
</feature>
<accession>A0A4Z2IAY2</accession>
<proteinExistence type="predicted"/>
<feature type="compositionally biased region" description="Basic residues" evidence="1">
    <location>
        <begin position="81"/>
        <end position="90"/>
    </location>
</feature>
<comment type="caution">
    <text evidence="2">The sequence shown here is derived from an EMBL/GenBank/DDBJ whole genome shotgun (WGS) entry which is preliminary data.</text>
</comment>
<dbReference type="AlphaFoldDB" id="A0A4Z2IAY2"/>
<dbReference type="Proteomes" id="UP000314294">
    <property type="component" value="Unassembled WGS sequence"/>
</dbReference>
<protein>
    <submittedName>
        <fullName evidence="2">Uncharacterized protein</fullName>
    </submittedName>
</protein>
<evidence type="ECO:0000313" key="2">
    <source>
        <dbReference type="EMBL" id="TNN75196.1"/>
    </source>
</evidence>
<keyword evidence="3" id="KW-1185">Reference proteome</keyword>
<feature type="compositionally biased region" description="Polar residues" evidence="1">
    <location>
        <begin position="97"/>
        <end position="107"/>
    </location>
</feature>
<feature type="region of interest" description="Disordered" evidence="1">
    <location>
        <begin position="174"/>
        <end position="195"/>
    </location>
</feature>
<dbReference type="EMBL" id="SRLO01000106">
    <property type="protein sequence ID" value="TNN75196.1"/>
    <property type="molecule type" value="Genomic_DNA"/>
</dbReference>